<reference evidence="3" key="1">
    <citation type="submission" date="2017-05" db="EMBL/GenBank/DDBJ databases">
        <authorList>
            <person name="Sharma S."/>
            <person name="Sidhu C."/>
            <person name="Pinnaka A.K."/>
        </authorList>
    </citation>
    <scope>NUCLEOTIDE SEQUENCE [LARGE SCALE GENOMIC DNA]</scope>
    <source>
        <strain evidence="3">AK93</strain>
    </source>
</reference>
<feature type="signal peptide" evidence="1">
    <location>
        <begin position="1"/>
        <end position="21"/>
    </location>
</feature>
<evidence type="ECO:0000256" key="1">
    <source>
        <dbReference type="SAM" id="SignalP"/>
    </source>
</evidence>
<keyword evidence="1" id="KW-0732">Signal</keyword>
<keyword evidence="3" id="KW-1185">Reference proteome</keyword>
<dbReference type="Proteomes" id="UP000256763">
    <property type="component" value="Unassembled WGS sequence"/>
</dbReference>
<dbReference type="AlphaFoldDB" id="A0A3E0WZW4"/>
<evidence type="ECO:0000313" key="3">
    <source>
        <dbReference type="Proteomes" id="UP000256763"/>
    </source>
</evidence>
<proteinExistence type="predicted"/>
<comment type="caution">
    <text evidence="2">The sequence shown here is derived from an EMBL/GenBank/DDBJ whole genome shotgun (WGS) entry which is preliminary data.</text>
</comment>
<dbReference type="EMBL" id="NFZW01000007">
    <property type="protein sequence ID" value="RFA37437.1"/>
    <property type="molecule type" value="Genomic_DNA"/>
</dbReference>
<protein>
    <recommendedName>
        <fullName evidence="4">Outer membrane protein beta-barrel domain-containing protein</fullName>
    </recommendedName>
</protein>
<gene>
    <name evidence="2" type="ORF">CAL65_09120</name>
</gene>
<evidence type="ECO:0008006" key="4">
    <source>
        <dbReference type="Google" id="ProtNLM"/>
    </source>
</evidence>
<name>A0A3E0WZW4_9GAMM</name>
<evidence type="ECO:0000313" key="2">
    <source>
        <dbReference type="EMBL" id="RFA37437.1"/>
    </source>
</evidence>
<organism evidence="2 3">
    <name type="scientific">Alkalilimnicola ehrlichii</name>
    <dbReference type="NCBI Taxonomy" id="351052"/>
    <lineage>
        <taxon>Bacteria</taxon>
        <taxon>Pseudomonadati</taxon>
        <taxon>Pseudomonadota</taxon>
        <taxon>Gammaproteobacteria</taxon>
        <taxon>Chromatiales</taxon>
        <taxon>Ectothiorhodospiraceae</taxon>
        <taxon>Alkalilimnicola</taxon>
    </lineage>
</organism>
<accession>A0A3E0WZW4</accession>
<feature type="chain" id="PRO_5017683947" description="Outer membrane protein beta-barrel domain-containing protein" evidence="1">
    <location>
        <begin position="22"/>
        <end position="130"/>
    </location>
</feature>
<dbReference type="RefSeq" id="WP_116347719.1">
    <property type="nucleotide sequence ID" value="NZ_NFZW01000007.1"/>
</dbReference>
<sequence>MKLISALVLSGSLALAATAQAAQPKEGDFSLAFNPFDSAAGAGFGLSVPSAAAPSYAAGYFVSDTLMPYGFFSLADDDVGDDTVLAIGGGVRVYSDELSSRIRPFLGGGFGIINADDTGFTMGAFLVPRP</sequence>